<keyword evidence="3" id="KW-1185">Reference proteome</keyword>
<sequence length="104" mass="11743">MVVAEVGELDPRFKPCFVAAWGEYNGSFTRGGDGDRRLTDFEIHLLHTNRGQPDDDRQPVEGATLDDLEPSETRALIDRVRLRQPRAFAGLPDEQVLRRLNVLA</sequence>
<dbReference type="EMBL" id="BOQP01000006">
    <property type="protein sequence ID" value="GIM69215.1"/>
    <property type="molecule type" value="Genomic_DNA"/>
</dbReference>
<evidence type="ECO:0000313" key="3">
    <source>
        <dbReference type="Proteomes" id="UP000680865"/>
    </source>
</evidence>
<name>A0A919SCS9_9ACTN</name>
<dbReference type="Proteomes" id="UP000680865">
    <property type="component" value="Unassembled WGS sequence"/>
</dbReference>
<evidence type="ECO:0000256" key="1">
    <source>
        <dbReference type="SAM" id="MobiDB-lite"/>
    </source>
</evidence>
<evidence type="ECO:0000313" key="2">
    <source>
        <dbReference type="EMBL" id="GIM69215.1"/>
    </source>
</evidence>
<proteinExistence type="predicted"/>
<protein>
    <submittedName>
        <fullName evidence="2">Uncharacterized protein</fullName>
    </submittedName>
</protein>
<organism evidence="2 3">
    <name type="scientific">Winogradskya consettensis</name>
    <dbReference type="NCBI Taxonomy" id="113560"/>
    <lineage>
        <taxon>Bacteria</taxon>
        <taxon>Bacillati</taxon>
        <taxon>Actinomycetota</taxon>
        <taxon>Actinomycetes</taxon>
        <taxon>Micromonosporales</taxon>
        <taxon>Micromonosporaceae</taxon>
        <taxon>Winogradskya</taxon>
    </lineage>
</organism>
<accession>A0A919SCS9</accession>
<gene>
    <name evidence="2" type="ORF">Aco04nite_14250</name>
</gene>
<reference evidence="2" key="1">
    <citation type="submission" date="2021-03" db="EMBL/GenBank/DDBJ databases">
        <title>Whole genome shotgun sequence of Actinoplanes consettensis NBRC 14913.</title>
        <authorList>
            <person name="Komaki H."/>
            <person name="Tamura T."/>
        </authorList>
    </citation>
    <scope>NUCLEOTIDE SEQUENCE</scope>
    <source>
        <strain evidence="2">NBRC 14913</strain>
    </source>
</reference>
<feature type="region of interest" description="Disordered" evidence="1">
    <location>
        <begin position="47"/>
        <end position="68"/>
    </location>
</feature>
<comment type="caution">
    <text evidence="2">The sequence shown here is derived from an EMBL/GenBank/DDBJ whole genome shotgun (WGS) entry which is preliminary data.</text>
</comment>
<dbReference type="AlphaFoldDB" id="A0A919SCS9"/>